<evidence type="ECO:0000256" key="3">
    <source>
        <dbReference type="ARBA" id="ARBA00022989"/>
    </source>
</evidence>
<dbReference type="Proteomes" id="UP000011910">
    <property type="component" value="Unassembled WGS sequence"/>
</dbReference>
<feature type="transmembrane region" description="Helical" evidence="5">
    <location>
        <begin position="7"/>
        <end position="28"/>
    </location>
</feature>
<evidence type="ECO:0000313" key="7">
    <source>
        <dbReference type="EMBL" id="EMR01011.1"/>
    </source>
</evidence>
<proteinExistence type="predicted"/>
<gene>
    <name evidence="7" type="ORF">ADICEAN_03860</name>
</gene>
<dbReference type="RefSeq" id="WP_009197239.1">
    <property type="nucleotide sequence ID" value="NZ_AODQ01000155.1"/>
</dbReference>
<evidence type="ECO:0000256" key="2">
    <source>
        <dbReference type="ARBA" id="ARBA00022692"/>
    </source>
</evidence>
<dbReference type="InterPro" id="IPR009908">
    <property type="entry name" value="Methylamine_util_MauE"/>
</dbReference>
<evidence type="ECO:0000256" key="1">
    <source>
        <dbReference type="ARBA" id="ARBA00004141"/>
    </source>
</evidence>
<dbReference type="GO" id="GO:0030416">
    <property type="term" value="P:methylamine metabolic process"/>
    <property type="evidence" value="ECO:0007669"/>
    <property type="project" value="InterPro"/>
</dbReference>
<dbReference type="Pfam" id="PF07291">
    <property type="entry name" value="MauE"/>
    <property type="match status" value="1"/>
</dbReference>
<keyword evidence="8" id="KW-1185">Reference proteome</keyword>
<dbReference type="AlphaFoldDB" id="M7N1B8"/>
<evidence type="ECO:0000256" key="5">
    <source>
        <dbReference type="SAM" id="Phobius"/>
    </source>
</evidence>
<feature type="transmembrane region" description="Helical" evidence="5">
    <location>
        <begin position="116"/>
        <end position="135"/>
    </location>
</feature>
<dbReference type="OrthoDB" id="673785at2"/>
<comment type="caution">
    <text evidence="7">The sequence shown here is derived from an EMBL/GenBank/DDBJ whole genome shotgun (WGS) entry which is preliminary data.</text>
</comment>
<keyword evidence="2 5" id="KW-0812">Transmembrane</keyword>
<feature type="transmembrane region" description="Helical" evidence="5">
    <location>
        <begin position="48"/>
        <end position="67"/>
    </location>
</feature>
<reference evidence="7 8" key="1">
    <citation type="journal article" date="2013" name="Genome Announc.">
        <title>Draft Genome Sequence of Cesiribacter andamanensis Strain AMV16T, Isolated from a Soil Sample from a Mud Volcano in the Andaman Islands, India.</title>
        <authorList>
            <person name="Shivaji S."/>
            <person name="Ara S."/>
            <person name="Begum Z."/>
            <person name="Srinivas T.N."/>
            <person name="Singh A."/>
            <person name="Kumar Pinnaka A."/>
        </authorList>
    </citation>
    <scope>NUCLEOTIDE SEQUENCE [LARGE SCALE GENOMIC DNA]</scope>
    <source>
        <strain evidence="7 8">AMV16</strain>
    </source>
</reference>
<keyword evidence="3 5" id="KW-1133">Transmembrane helix</keyword>
<name>M7N1B8_9BACT</name>
<dbReference type="EMBL" id="AODQ01000155">
    <property type="protein sequence ID" value="EMR01011.1"/>
    <property type="molecule type" value="Genomic_DNA"/>
</dbReference>
<sequence>MTRNDRLLYLSLPLIGLFAYTALSKLLAPGVFREALLNQPLPEGLSLSLVWAIPLAELLAVGLLLYAPWRKWGFVLSGGLMLLFTGYVSLVVLGYLGERPCSCGGILERLSWEQHLVVNLLFYTLSLWGGLLALLPSSSTSS</sequence>
<accession>M7N1B8</accession>
<evidence type="ECO:0000313" key="8">
    <source>
        <dbReference type="Proteomes" id="UP000011910"/>
    </source>
</evidence>
<dbReference type="eggNOG" id="ENOG50330T5">
    <property type="taxonomic scope" value="Bacteria"/>
</dbReference>
<dbReference type="STRING" id="1279009.ADICEAN_03860"/>
<evidence type="ECO:0000256" key="4">
    <source>
        <dbReference type="ARBA" id="ARBA00023136"/>
    </source>
</evidence>
<organism evidence="7 8">
    <name type="scientific">Cesiribacter andamanensis AMV16</name>
    <dbReference type="NCBI Taxonomy" id="1279009"/>
    <lineage>
        <taxon>Bacteria</taxon>
        <taxon>Pseudomonadati</taxon>
        <taxon>Bacteroidota</taxon>
        <taxon>Cytophagia</taxon>
        <taxon>Cytophagales</taxon>
        <taxon>Cesiribacteraceae</taxon>
        <taxon>Cesiribacter</taxon>
    </lineage>
</organism>
<evidence type="ECO:0000259" key="6">
    <source>
        <dbReference type="Pfam" id="PF07291"/>
    </source>
</evidence>
<keyword evidence="4 5" id="KW-0472">Membrane</keyword>
<comment type="subcellular location">
    <subcellularLocation>
        <location evidence="1">Membrane</location>
        <topology evidence="1">Multi-pass membrane protein</topology>
    </subcellularLocation>
</comment>
<dbReference type="GO" id="GO:0016020">
    <property type="term" value="C:membrane"/>
    <property type="evidence" value="ECO:0007669"/>
    <property type="project" value="UniProtKB-SubCell"/>
</dbReference>
<feature type="transmembrane region" description="Helical" evidence="5">
    <location>
        <begin position="74"/>
        <end position="96"/>
    </location>
</feature>
<feature type="domain" description="Methylamine utilisation protein MauE" evidence="6">
    <location>
        <begin position="8"/>
        <end position="131"/>
    </location>
</feature>
<protein>
    <recommendedName>
        <fullName evidence="6">Methylamine utilisation protein MauE domain-containing protein</fullName>
    </recommendedName>
</protein>